<reference evidence="1" key="1">
    <citation type="submission" date="2023-03" db="EMBL/GenBank/DDBJ databases">
        <title>Emydomyces testavorans Genome Sequence.</title>
        <authorList>
            <person name="Hoyer L."/>
        </authorList>
    </citation>
    <scope>NUCLEOTIDE SEQUENCE</scope>
    <source>
        <strain evidence="1">16-2883</strain>
    </source>
</reference>
<name>A0AAF0DGH8_9EURO</name>
<evidence type="ECO:0000313" key="1">
    <source>
        <dbReference type="EMBL" id="WEW57096.1"/>
    </source>
</evidence>
<dbReference type="EMBL" id="CP120628">
    <property type="protein sequence ID" value="WEW57096.1"/>
    <property type="molecule type" value="Genomic_DNA"/>
</dbReference>
<accession>A0AAF0DGH8</accession>
<dbReference type="PANTHER" id="PTHR37540:SF5">
    <property type="entry name" value="TRANSCRIPTION FACTOR DOMAIN-CONTAINING PROTEIN"/>
    <property type="match status" value="1"/>
</dbReference>
<dbReference type="Proteomes" id="UP001219355">
    <property type="component" value="Chromosome 2"/>
</dbReference>
<keyword evidence="2" id="KW-1185">Reference proteome</keyword>
<dbReference type="AlphaFoldDB" id="A0AAF0DGH8"/>
<proteinExistence type="predicted"/>
<organism evidence="1 2">
    <name type="scientific">Emydomyces testavorans</name>
    <dbReference type="NCBI Taxonomy" id="2070801"/>
    <lineage>
        <taxon>Eukaryota</taxon>
        <taxon>Fungi</taxon>
        <taxon>Dikarya</taxon>
        <taxon>Ascomycota</taxon>
        <taxon>Pezizomycotina</taxon>
        <taxon>Eurotiomycetes</taxon>
        <taxon>Eurotiomycetidae</taxon>
        <taxon>Onygenales</taxon>
        <taxon>Nannizziopsiaceae</taxon>
        <taxon>Emydomyces</taxon>
    </lineage>
</organism>
<gene>
    <name evidence="1" type="ORF">PRK78_002556</name>
</gene>
<protein>
    <submittedName>
        <fullName evidence="1">Uncharacterized protein</fullName>
    </submittedName>
</protein>
<dbReference type="PANTHER" id="PTHR37540">
    <property type="entry name" value="TRANSCRIPTION FACTOR (ACR-2), PUTATIVE-RELATED-RELATED"/>
    <property type="match status" value="1"/>
</dbReference>
<evidence type="ECO:0000313" key="2">
    <source>
        <dbReference type="Proteomes" id="UP001219355"/>
    </source>
</evidence>
<sequence>MYGASAHFDALNGQVESSITLFHRAETLRLLKEELARPAQVDNFMIASALTMAHMEGLGYDLHARRIHSRGLQQMVDCRGGLLSLGFNGLLRDLIIIYKRRDLKLTSSFQSGAFHSAIASKAELAPDADMDIDVLSLRSGPFSAFPPIEFLSAIQNPDLDLQHSQSVISAINRILHHVSDMCVAWMSSYQAYDKLMESKWQFVQQSFLGVPPNLDDEGSLSGLDDTVVDCCKLATLITWNAINDTTPFSRIAIDTCLRDLKSAIERTDQKFWIKHAPEAFIWICLTGAAASRDQYDRGWFTVRFGPSIMVASHAVSLMRKAWLYFRWLDQRCKERCREGEIFEEWGSGDISG</sequence>